<proteinExistence type="predicted"/>
<feature type="region of interest" description="Disordered" evidence="1">
    <location>
        <begin position="1"/>
        <end position="57"/>
    </location>
</feature>
<accession>A0A1Y2HX43</accession>
<dbReference type="PANTHER" id="PTHR10663">
    <property type="entry name" value="GUANYL-NUCLEOTIDE EXCHANGE FACTOR"/>
    <property type="match status" value="1"/>
</dbReference>
<dbReference type="PANTHER" id="PTHR10663:SF405">
    <property type="entry name" value="ARF GUANINE NUCLEOTIDE EXCHANGE FACTOR SYT1"/>
    <property type="match status" value="1"/>
</dbReference>
<protein>
    <recommendedName>
        <fullName evidence="2">SEC7 domain-containing protein</fullName>
    </recommendedName>
</protein>
<feature type="compositionally biased region" description="Low complexity" evidence="1">
    <location>
        <begin position="704"/>
        <end position="717"/>
    </location>
</feature>
<dbReference type="STRING" id="765915.A0A1Y2HX43"/>
<sequence>MASSFVKQTDETGSTGNLLHAVGGNLASNRHATGASSTVTADTTPQHGGHTTTPTSAPARMIASLSLTSPIATLEASPRPSGHASAGASGGKHHHEHAKGSLTNLLDDSGAQDDENRPEDDLDVSETQDAVGLQSHQHQHLHLGSVGRGDNDGSIKSISSSVNQNHHRRTTSVGSSNGVPGQPHHPPMREWQPPSVTSLEGSNRNSFTTGSQPAQQQDLSNSQASQPYMVGRSVSTSRAAIHANSRQAPQSPSMPVDPATSFIVNTQAPIHSPGPSPANASASARHARTRSLGASPIPASSLGTHTTPMQSSHANPAARPLPIQAKRNSFAATDAHRPPFSIPIPTYATEQTSAPTDPPPQYEPPSTGHQAKERDCPSPPRTGASSTDRDRDRPAAASTAAHDRERDRPNLRGESPAQFVDRMKRSTARREWGSMICGKGEFFQACREYFMQDFRFEGMSLDLALRKLLLELSLPKEAQQIERLVESFAQFYHAQNPDVFPDAKVPDTIVYSMIFIHTMMYNQHGRRQHRGVDHHASFVDGLQTQCRLPKDLLEAFFENLKAAEYVLADSDTPGAGELHADDYESRVKLRGGAAGREMYKMVRDGPSATVFAQLSARYGTLFLPTPFQSIAPPMNRRSGHQGGGGVGSLGSEEYPKVMVPNRPKKLLRKSKAIAVQGGDGKRVPVSVVKRGSVTRIIEIVDSAHSTSPTSASSRSPHGAPLSARRRTWFGGQSAEPDTEQWYLVITPSQLLCWQGKHKWANTVDWTSGKGETPAPSLVLSTRDAVAVYDLSVHSTNSFRVVLHVPQVKDQVLVGVQNVDAAKGQEQLKWEHKEYLFQTYSEADMWDWIEKFNSAAALRTAGVHLGALKESLPPSPKSKPMPPAPEMVKSAWVGGVAETSRTIPTEASAGKAKEAVLIDVVEDNASSGHAQAATSSTVPASTARQVPQLTTLITEDLLDLDQVGPLPPSSPQRPTSAPATNVPGSPTSQTSTTSVSPSMYFGMLHVLGSPSRRGSRPTTASSVSSSVCVSISSTPSVSVPQSQIAGAHPPSKNGEPASSSWPLDPSPPVSPTSSEHPSSTTGNVTTLLLTTKRAELSHQAINASKSRASLQSTFMLLSSAAPYVRSTRRRIVESCHSLAARIRALAIEQAMANAYVDTIDRVLGAQQQPHETRDDKRQADVDVVEELLRQAAAEAVDKGKGTAAATTIGLVNGPANLEAAEERRRRGDRARQPTAASGLSFSVPGDHPQDVPFVVGADAPPMPASPKHVLLDIESVPASPVRPAVSLKPLPDDAPIVASSPALASRLSTMVNTALVHGAVVAESASAGEHGQSQSQQRSAGGMFP</sequence>
<dbReference type="PROSITE" id="PS50190">
    <property type="entry name" value="SEC7"/>
    <property type="match status" value="1"/>
</dbReference>
<feature type="compositionally biased region" description="Low complexity" evidence="1">
    <location>
        <begin position="1330"/>
        <end position="1344"/>
    </location>
</feature>
<feature type="region of interest" description="Disordered" evidence="1">
    <location>
        <begin position="1323"/>
        <end position="1344"/>
    </location>
</feature>
<gene>
    <name evidence="3" type="ORF">BCR44DRAFT_34126</name>
</gene>
<comment type="caution">
    <text evidence="3">The sequence shown here is derived from an EMBL/GenBank/DDBJ whole genome shotgun (WGS) entry which is preliminary data.</text>
</comment>
<feature type="compositionally biased region" description="Acidic residues" evidence="1">
    <location>
        <begin position="110"/>
        <end position="126"/>
    </location>
</feature>
<feature type="compositionally biased region" description="Polar residues" evidence="1">
    <location>
        <begin position="154"/>
        <end position="164"/>
    </location>
</feature>
<feature type="compositionally biased region" description="Polar residues" evidence="1">
    <location>
        <begin position="301"/>
        <end position="314"/>
    </location>
</feature>
<organism evidence="3 4">
    <name type="scientific">Catenaria anguillulae PL171</name>
    <dbReference type="NCBI Taxonomy" id="765915"/>
    <lineage>
        <taxon>Eukaryota</taxon>
        <taxon>Fungi</taxon>
        <taxon>Fungi incertae sedis</taxon>
        <taxon>Blastocladiomycota</taxon>
        <taxon>Blastocladiomycetes</taxon>
        <taxon>Blastocladiales</taxon>
        <taxon>Catenariaceae</taxon>
        <taxon>Catenaria</taxon>
    </lineage>
</organism>
<feature type="region of interest" description="Disordered" evidence="1">
    <location>
        <begin position="334"/>
        <end position="422"/>
    </location>
</feature>
<feature type="compositionally biased region" description="Basic and acidic residues" evidence="1">
    <location>
        <begin position="1219"/>
        <end position="1230"/>
    </location>
</feature>
<evidence type="ECO:0000313" key="3">
    <source>
        <dbReference type="EMBL" id="ORZ38321.1"/>
    </source>
</evidence>
<feature type="region of interest" description="Disordered" evidence="1">
    <location>
        <begin position="960"/>
        <end position="996"/>
    </location>
</feature>
<dbReference type="GO" id="GO:0005085">
    <property type="term" value="F:guanyl-nucleotide exchange factor activity"/>
    <property type="evidence" value="ECO:0007669"/>
    <property type="project" value="InterPro"/>
</dbReference>
<feature type="compositionally biased region" description="Basic and acidic residues" evidence="1">
    <location>
        <begin position="401"/>
        <end position="411"/>
    </location>
</feature>
<evidence type="ECO:0000259" key="2">
    <source>
        <dbReference type="PROSITE" id="PS50190"/>
    </source>
</evidence>
<feature type="compositionally biased region" description="Low complexity" evidence="1">
    <location>
        <begin position="1070"/>
        <end position="1081"/>
    </location>
</feature>
<dbReference type="Proteomes" id="UP000193411">
    <property type="component" value="Unassembled WGS sequence"/>
</dbReference>
<dbReference type="InterPro" id="IPR000904">
    <property type="entry name" value="Sec7_dom"/>
</dbReference>
<reference evidence="3 4" key="1">
    <citation type="submission" date="2016-07" db="EMBL/GenBank/DDBJ databases">
        <title>Pervasive Adenine N6-methylation of Active Genes in Fungi.</title>
        <authorList>
            <consortium name="DOE Joint Genome Institute"/>
            <person name="Mondo S.J."/>
            <person name="Dannebaum R.O."/>
            <person name="Kuo R.C."/>
            <person name="Labutti K."/>
            <person name="Haridas S."/>
            <person name="Kuo A."/>
            <person name="Salamov A."/>
            <person name="Ahrendt S.R."/>
            <person name="Lipzen A."/>
            <person name="Sullivan W."/>
            <person name="Andreopoulos W.B."/>
            <person name="Clum A."/>
            <person name="Lindquist E."/>
            <person name="Daum C."/>
            <person name="Ramamoorthy G.K."/>
            <person name="Gryganskyi A."/>
            <person name="Culley D."/>
            <person name="Magnuson J.K."/>
            <person name="James T.Y."/>
            <person name="O'Malley M.A."/>
            <person name="Stajich J.E."/>
            <person name="Spatafora J.W."/>
            <person name="Visel A."/>
            <person name="Grigoriev I.V."/>
        </authorList>
    </citation>
    <scope>NUCLEOTIDE SEQUENCE [LARGE SCALE GENOMIC DNA]</scope>
    <source>
        <strain evidence="3 4">PL171</strain>
    </source>
</reference>
<feature type="compositionally biased region" description="Polar residues" evidence="1">
    <location>
        <begin position="194"/>
        <end position="226"/>
    </location>
</feature>
<feature type="region of interest" description="Disordered" evidence="1">
    <location>
        <begin position="704"/>
        <end position="723"/>
    </location>
</feature>
<feature type="region of interest" description="Disordered" evidence="1">
    <location>
        <begin position="1037"/>
        <end position="1081"/>
    </location>
</feature>
<keyword evidence="4" id="KW-1185">Reference proteome</keyword>
<dbReference type="EMBL" id="MCFL01000009">
    <property type="protein sequence ID" value="ORZ38321.1"/>
    <property type="molecule type" value="Genomic_DNA"/>
</dbReference>
<dbReference type="GO" id="GO:0032012">
    <property type="term" value="P:regulation of ARF protein signal transduction"/>
    <property type="evidence" value="ECO:0007669"/>
    <property type="project" value="InterPro"/>
</dbReference>
<feature type="compositionally biased region" description="Polar residues" evidence="1">
    <location>
        <begin position="26"/>
        <end position="42"/>
    </location>
</feature>
<dbReference type="Pfam" id="PF01369">
    <property type="entry name" value="Sec7"/>
    <property type="match status" value="1"/>
</dbReference>
<name>A0A1Y2HX43_9FUNG</name>
<feature type="compositionally biased region" description="Low complexity" evidence="1">
    <location>
        <begin position="43"/>
        <end position="55"/>
    </location>
</feature>
<dbReference type="Gene3D" id="2.30.29.30">
    <property type="entry name" value="Pleckstrin-homology domain (PH domain)/Phosphotyrosine-binding domain (PTB)"/>
    <property type="match status" value="1"/>
</dbReference>
<evidence type="ECO:0000256" key="1">
    <source>
        <dbReference type="SAM" id="MobiDB-lite"/>
    </source>
</evidence>
<feature type="compositionally biased region" description="Low complexity" evidence="1">
    <location>
        <begin position="984"/>
        <end position="996"/>
    </location>
</feature>
<feature type="compositionally biased region" description="Polar residues" evidence="1">
    <location>
        <begin position="233"/>
        <end position="253"/>
    </location>
</feature>
<feature type="domain" description="SEC7" evidence="2">
    <location>
        <begin position="380"/>
        <end position="563"/>
    </location>
</feature>
<dbReference type="Gene3D" id="1.10.1000.11">
    <property type="entry name" value="Arf Nucleotide-binding Site Opener,domain 2"/>
    <property type="match status" value="1"/>
</dbReference>
<feature type="region of interest" description="Disordered" evidence="1">
    <location>
        <begin position="1215"/>
        <end position="1246"/>
    </location>
</feature>
<dbReference type="InterPro" id="IPR011993">
    <property type="entry name" value="PH-like_dom_sf"/>
</dbReference>
<feature type="region of interest" description="Disordered" evidence="1">
    <location>
        <begin position="74"/>
        <end position="317"/>
    </location>
</feature>
<dbReference type="InterPro" id="IPR035999">
    <property type="entry name" value="Sec7_dom_sf"/>
</dbReference>
<feature type="compositionally biased region" description="Polar residues" evidence="1">
    <location>
        <begin position="1"/>
        <end position="17"/>
    </location>
</feature>
<dbReference type="SUPFAM" id="SSF48425">
    <property type="entry name" value="Sec7 domain"/>
    <property type="match status" value="1"/>
</dbReference>
<dbReference type="SMART" id="SM00222">
    <property type="entry name" value="Sec7"/>
    <property type="match status" value="1"/>
</dbReference>
<dbReference type="OrthoDB" id="430364at2759"/>
<evidence type="ECO:0000313" key="4">
    <source>
        <dbReference type="Proteomes" id="UP000193411"/>
    </source>
</evidence>
<feature type="compositionally biased region" description="Polar residues" evidence="1">
    <location>
        <begin position="971"/>
        <end position="983"/>
    </location>
</feature>
<dbReference type="InterPro" id="IPR023394">
    <property type="entry name" value="Sec7_C_sf"/>
</dbReference>
<feature type="compositionally biased region" description="Low complexity" evidence="1">
    <location>
        <begin position="76"/>
        <end position="87"/>
    </location>
</feature>